<dbReference type="SMART" id="SM00091">
    <property type="entry name" value="PAS"/>
    <property type="match status" value="1"/>
</dbReference>
<dbReference type="EMBL" id="JBEPLY010000003">
    <property type="protein sequence ID" value="MET3599267.1"/>
    <property type="molecule type" value="Genomic_DNA"/>
</dbReference>
<protein>
    <recommendedName>
        <fullName evidence="2">PAS domain-containing protein</fullName>
    </recommendedName>
</protein>
<dbReference type="Pfam" id="PF08448">
    <property type="entry name" value="PAS_4"/>
    <property type="match status" value="1"/>
</dbReference>
<evidence type="ECO:0000313" key="3">
    <source>
        <dbReference type="EMBL" id="MET3599267.1"/>
    </source>
</evidence>
<proteinExistence type="predicted"/>
<organism evidence="3 4">
    <name type="scientific">Martelella mangrovi</name>
    <dbReference type="NCBI Taxonomy" id="1397477"/>
    <lineage>
        <taxon>Bacteria</taxon>
        <taxon>Pseudomonadati</taxon>
        <taxon>Pseudomonadota</taxon>
        <taxon>Alphaproteobacteria</taxon>
        <taxon>Hyphomicrobiales</taxon>
        <taxon>Aurantimonadaceae</taxon>
        <taxon>Martelella</taxon>
    </lineage>
</organism>
<dbReference type="InterPro" id="IPR000014">
    <property type="entry name" value="PAS"/>
</dbReference>
<dbReference type="RefSeq" id="WP_354433481.1">
    <property type="nucleotide sequence ID" value="NZ_JBEPLY010000003.1"/>
</dbReference>
<sequence>MNSELPRTADNRPVVQTLDRAPECILLVDPEGVIEVANKAALALLGTAEADLCGSRLVSWFSGEDRSKLEKAMVRVLSDEPGSRLEEVSAFFSGRPGGGSNLSLARMRHRDSVCVVITPAAGTGDVPRRGAAMPKVNETEFAPSPPVAAPPAVAAQPEETANSISGRSGRAEPAQRLMPWSVARARPATARLQPVSEHPVSPKPSAHAEADAHGDAASLHADRISNSETAGQRQPQEADSANAHGDEMAAQSSGAPASAVLRRDIYAEFESERDRQERQSGVPLIAPGKCLRTALQRHRDEAVAESITLTTAIDDGERMVPVDEEMLTALFSDLVERLVAVSPPYCDAEVRLEPASQNGFRALFTDIGRGMSESELEAVFKQPELTMGISHTCLVRAQEAASKLGLKFTIRTAVESGTTAEVCWDD</sequence>
<feature type="compositionally biased region" description="Basic and acidic residues" evidence="1">
    <location>
        <begin position="206"/>
        <end position="225"/>
    </location>
</feature>
<dbReference type="NCBIfam" id="TIGR00229">
    <property type="entry name" value="sensory_box"/>
    <property type="match status" value="1"/>
</dbReference>
<dbReference type="Gene3D" id="3.30.450.20">
    <property type="entry name" value="PAS domain"/>
    <property type="match status" value="1"/>
</dbReference>
<dbReference type="PROSITE" id="PS50112">
    <property type="entry name" value="PAS"/>
    <property type="match status" value="1"/>
</dbReference>
<evidence type="ECO:0000256" key="1">
    <source>
        <dbReference type="SAM" id="MobiDB-lite"/>
    </source>
</evidence>
<accession>A0ABV2IAI6</accession>
<dbReference type="Gene3D" id="3.30.565.10">
    <property type="entry name" value="Histidine kinase-like ATPase, C-terminal domain"/>
    <property type="match status" value="1"/>
</dbReference>
<gene>
    <name evidence="3" type="ORF">ABID12_001198</name>
</gene>
<reference evidence="3 4" key="1">
    <citation type="submission" date="2024-06" db="EMBL/GenBank/DDBJ databases">
        <title>Genomic Encyclopedia of Type Strains, Phase IV (KMG-IV): sequencing the most valuable type-strain genomes for metagenomic binning, comparative biology and taxonomic classification.</title>
        <authorList>
            <person name="Goeker M."/>
        </authorList>
    </citation>
    <scope>NUCLEOTIDE SEQUENCE [LARGE SCALE GENOMIC DNA]</scope>
    <source>
        <strain evidence="3 4">DSM 28102</strain>
    </source>
</reference>
<comment type="caution">
    <text evidence="3">The sequence shown here is derived from an EMBL/GenBank/DDBJ whole genome shotgun (WGS) entry which is preliminary data.</text>
</comment>
<dbReference type="InterPro" id="IPR036890">
    <property type="entry name" value="HATPase_C_sf"/>
</dbReference>
<dbReference type="InterPro" id="IPR035965">
    <property type="entry name" value="PAS-like_dom_sf"/>
</dbReference>
<evidence type="ECO:0000313" key="4">
    <source>
        <dbReference type="Proteomes" id="UP001549164"/>
    </source>
</evidence>
<feature type="region of interest" description="Disordered" evidence="1">
    <location>
        <begin position="138"/>
        <end position="177"/>
    </location>
</feature>
<feature type="compositionally biased region" description="Polar residues" evidence="1">
    <location>
        <begin position="226"/>
        <end position="239"/>
    </location>
</feature>
<dbReference type="CDD" id="cd00130">
    <property type="entry name" value="PAS"/>
    <property type="match status" value="1"/>
</dbReference>
<evidence type="ECO:0000259" key="2">
    <source>
        <dbReference type="PROSITE" id="PS50112"/>
    </source>
</evidence>
<feature type="domain" description="PAS" evidence="2">
    <location>
        <begin position="10"/>
        <end position="80"/>
    </location>
</feature>
<name>A0ABV2IAI6_9HYPH</name>
<keyword evidence="4" id="KW-1185">Reference proteome</keyword>
<dbReference type="InterPro" id="IPR013656">
    <property type="entry name" value="PAS_4"/>
</dbReference>
<dbReference type="Proteomes" id="UP001549164">
    <property type="component" value="Unassembled WGS sequence"/>
</dbReference>
<dbReference type="SUPFAM" id="SSF55785">
    <property type="entry name" value="PYP-like sensor domain (PAS domain)"/>
    <property type="match status" value="1"/>
</dbReference>
<feature type="region of interest" description="Disordered" evidence="1">
    <location>
        <begin position="189"/>
        <end position="257"/>
    </location>
</feature>